<organism evidence="2">
    <name type="scientific">Rhodanobacter sp. IGA1.0</name>
    <dbReference type="NCBI Taxonomy" id="3158582"/>
    <lineage>
        <taxon>Bacteria</taxon>
        <taxon>Pseudomonadati</taxon>
        <taxon>Pseudomonadota</taxon>
        <taxon>Gammaproteobacteria</taxon>
        <taxon>Lysobacterales</taxon>
        <taxon>Rhodanobacteraceae</taxon>
        <taxon>Rhodanobacter</taxon>
    </lineage>
</organism>
<dbReference type="Pfam" id="PF09509">
    <property type="entry name" value="Hypoth_Ymh"/>
    <property type="match status" value="1"/>
</dbReference>
<evidence type="ECO:0000259" key="1">
    <source>
        <dbReference type="Pfam" id="PF09509"/>
    </source>
</evidence>
<sequence length="247" mass="27805">MSPAELIEHLERYEHDLLGILSRFTETRDRISIDHNDDPKYRQIVQELADLLNDSLGRNTYAHSIATIANEGVSNFFQSPSFKSVEDIISVLRSAITRIKRNPDVVAQQPTRPANQIDQVWMLLHPSVVALAKPRFEAGHYADAVEAILKELNSVVKLLHRAAANEELDGAPLMRKAFTPNRPTITLDDLTTETGRNIQQGHMDLFAGAMIGVRNPKAHGNIVITPERAIHHFFLASLLFHKLDERL</sequence>
<dbReference type="AlphaFoldDB" id="A0AAU7QKH2"/>
<dbReference type="InterPro" id="IPR012654">
    <property type="entry name" value="CHP02391"/>
</dbReference>
<evidence type="ECO:0000313" key="2">
    <source>
        <dbReference type="EMBL" id="XBS90159.1"/>
    </source>
</evidence>
<gene>
    <name evidence="2" type="ORF">ABNK63_00520</name>
</gene>
<protein>
    <submittedName>
        <fullName evidence="2">TIGR02391 family protein</fullName>
    </submittedName>
</protein>
<feature type="domain" description="Conserved hypothetical protein CHP02391" evidence="1">
    <location>
        <begin position="124"/>
        <end position="243"/>
    </location>
</feature>
<accession>A0AAU7QKH2</accession>
<dbReference type="NCBIfam" id="TIGR02391">
    <property type="entry name" value="hypoth_ymh"/>
    <property type="match status" value="1"/>
</dbReference>
<dbReference type="EMBL" id="CP157948">
    <property type="protein sequence ID" value="XBS90159.1"/>
    <property type="molecule type" value="Genomic_DNA"/>
</dbReference>
<proteinExistence type="predicted"/>
<dbReference type="RefSeq" id="WP_350016365.1">
    <property type="nucleotide sequence ID" value="NZ_CP157948.1"/>
</dbReference>
<reference evidence="2" key="1">
    <citation type="submission" date="2024-06" db="EMBL/GenBank/DDBJ databases">
        <authorList>
            <person name="Sun Y."/>
        </authorList>
    </citation>
    <scope>NUCLEOTIDE SEQUENCE</scope>
    <source>
        <strain evidence="2">IGA1.0</strain>
    </source>
</reference>
<name>A0AAU7QKH2_9GAMM</name>